<dbReference type="RefSeq" id="WP_135433217.1">
    <property type="nucleotide sequence ID" value="NZ_SRLA01000002.1"/>
</dbReference>
<dbReference type="Gene3D" id="2.120.10.30">
    <property type="entry name" value="TolB, C-terminal domain"/>
    <property type="match status" value="1"/>
</dbReference>
<proteinExistence type="predicted"/>
<evidence type="ECO:0000259" key="2">
    <source>
        <dbReference type="Pfam" id="PF23500"/>
    </source>
</evidence>
<dbReference type="InterPro" id="IPR011041">
    <property type="entry name" value="Quinoprot_gluc/sorb_DH_b-prop"/>
</dbReference>
<dbReference type="AlphaFoldDB" id="A0A4Z0P6M8"/>
<accession>A0A4Z0P6M8</accession>
<dbReference type="Proteomes" id="UP000298337">
    <property type="component" value="Unassembled WGS sequence"/>
</dbReference>
<dbReference type="InterPro" id="IPR055557">
    <property type="entry name" value="DUF7133"/>
</dbReference>
<dbReference type="InterPro" id="IPR006311">
    <property type="entry name" value="TAT_signal"/>
</dbReference>
<dbReference type="PANTHER" id="PTHR33546">
    <property type="entry name" value="LARGE, MULTIFUNCTIONAL SECRETED PROTEIN-RELATED"/>
    <property type="match status" value="1"/>
</dbReference>
<keyword evidence="4" id="KW-1185">Reference proteome</keyword>
<gene>
    <name evidence="3" type="ORF">EU556_08580</name>
</gene>
<dbReference type="OrthoDB" id="9811395at2"/>
<protein>
    <submittedName>
        <fullName evidence="3">Sorbosone dehydrogenase family protein</fullName>
    </submittedName>
</protein>
<evidence type="ECO:0000313" key="3">
    <source>
        <dbReference type="EMBL" id="TGE07799.1"/>
    </source>
</evidence>
<comment type="caution">
    <text evidence="3">The sequence shown here is derived from an EMBL/GenBank/DDBJ whole genome shotgun (WGS) entry which is preliminary data.</text>
</comment>
<dbReference type="PANTHER" id="PTHR33546:SF1">
    <property type="entry name" value="LARGE, MULTIFUNCTIONAL SECRETED PROTEIN"/>
    <property type="match status" value="1"/>
</dbReference>
<dbReference type="InterPro" id="IPR011042">
    <property type="entry name" value="6-blade_b-propeller_TolB-like"/>
</dbReference>
<dbReference type="PROSITE" id="PS51318">
    <property type="entry name" value="TAT"/>
    <property type="match status" value="1"/>
</dbReference>
<feature type="domain" description="DUF7133" evidence="2">
    <location>
        <begin position="31"/>
        <end position="363"/>
    </location>
</feature>
<dbReference type="EMBL" id="SRLA01000002">
    <property type="protein sequence ID" value="TGE07799.1"/>
    <property type="molecule type" value="Genomic_DNA"/>
</dbReference>
<sequence>MTITRRFFLLLLAPLALTAVALTPAPPAADANLSKIKLPAGFTISYFAQNVKSARELAVGPDGTVYVGTKDDKVYALPDRNKDGRADEVVTIATGLNSPNGVAVRNGALYVAEINRILRYDNIAQRLKQKPKPAVVYDKLPNKDWHGYRYIAFGPDGKLYVPVGAPCNSCPPEEPIYATINRLNPDGTGLETFAYGVRNTVGFDWSPQDKALWFTDNGRDMLGDNLPADELNRAAKPGLHFGFPYFFAGDVQDPELGKGKSAATYVKPARKLGPHVAALGMKFYTGKKFPAQYRNQIFIPEHGSWNRTNKLGYRITLVRLDATGKQAQSYETFAEGWLQGQQAWGRPVCLLVLPDGSLLVSDDQNDAVYRISYKG</sequence>
<evidence type="ECO:0000256" key="1">
    <source>
        <dbReference type="SAM" id="SignalP"/>
    </source>
</evidence>
<name>A0A4Z0P6M8_9BACT</name>
<dbReference type="Pfam" id="PF23500">
    <property type="entry name" value="DUF7133"/>
    <property type="match status" value="1"/>
</dbReference>
<reference evidence="3 4" key="1">
    <citation type="submission" date="2019-04" db="EMBL/GenBank/DDBJ databases">
        <authorList>
            <person name="Feng G."/>
            <person name="Zhang J."/>
            <person name="Zhu H."/>
        </authorList>
    </citation>
    <scope>NUCLEOTIDE SEQUENCE [LARGE SCALE GENOMIC DNA]</scope>
    <source>
        <strain evidence="3 4">92R-1</strain>
    </source>
</reference>
<feature type="signal peptide" evidence="1">
    <location>
        <begin position="1"/>
        <end position="21"/>
    </location>
</feature>
<dbReference type="SUPFAM" id="SSF50952">
    <property type="entry name" value="Soluble quinoprotein glucose dehydrogenase"/>
    <property type="match status" value="1"/>
</dbReference>
<organism evidence="3 4">
    <name type="scientific">Hymenobacter fodinae</name>
    <dbReference type="NCBI Taxonomy" id="2510796"/>
    <lineage>
        <taxon>Bacteria</taxon>
        <taxon>Pseudomonadati</taxon>
        <taxon>Bacteroidota</taxon>
        <taxon>Cytophagia</taxon>
        <taxon>Cytophagales</taxon>
        <taxon>Hymenobacteraceae</taxon>
        <taxon>Hymenobacter</taxon>
    </lineage>
</organism>
<feature type="chain" id="PRO_5021335781" evidence="1">
    <location>
        <begin position="22"/>
        <end position="375"/>
    </location>
</feature>
<evidence type="ECO:0000313" key="4">
    <source>
        <dbReference type="Proteomes" id="UP000298337"/>
    </source>
</evidence>
<keyword evidence="1" id="KW-0732">Signal</keyword>